<keyword evidence="3 6" id="KW-0812">Transmembrane</keyword>
<dbReference type="EMBL" id="JAPWGY010000013">
    <property type="protein sequence ID" value="MCZ4282945.1"/>
    <property type="molecule type" value="Genomic_DNA"/>
</dbReference>
<evidence type="ECO:0000313" key="7">
    <source>
        <dbReference type="EMBL" id="MCZ4282945.1"/>
    </source>
</evidence>
<evidence type="ECO:0000256" key="4">
    <source>
        <dbReference type="ARBA" id="ARBA00022989"/>
    </source>
</evidence>
<evidence type="ECO:0000256" key="6">
    <source>
        <dbReference type="SAM" id="Phobius"/>
    </source>
</evidence>
<name>A0ABT4LPX6_9PROT</name>
<evidence type="ECO:0000256" key="3">
    <source>
        <dbReference type="ARBA" id="ARBA00022692"/>
    </source>
</evidence>
<evidence type="ECO:0000256" key="5">
    <source>
        <dbReference type="ARBA" id="ARBA00023136"/>
    </source>
</evidence>
<keyword evidence="4 6" id="KW-1133">Transmembrane helix</keyword>
<feature type="transmembrane region" description="Helical" evidence="6">
    <location>
        <begin position="12"/>
        <end position="32"/>
    </location>
</feature>
<comment type="caution">
    <text evidence="7">The sequence shown here is derived from an EMBL/GenBank/DDBJ whole genome shotgun (WGS) entry which is preliminary data.</text>
</comment>
<comment type="subcellular location">
    <subcellularLocation>
        <location evidence="1">Cell membrane</location>
        <topology evidence="1">Multi-pass membrane protein</topology>
    </subcellularLocation>
</comment>
<evidence type="ECO:0000313" key="8">
    <source>
        <dbReference type="Proteomes" id="UP001069802"/>
    </source>
</evidence>
<dbReference type="Pfam" id="PF03626">
    <property type="entry name" value="COX4_pro"/>
    <property type="match status" value="1"/>
</dbReference>
<organism evidence="7 8">
    <name type="scientific">Kiloniella laminariae</name>
    <dbReference type="NCBI Taxonomy" id="454162"/>
    <lineage>
        <taxon>Bacteria</taxon>
        <taxon>Pseudomonadati</taxon>
        <taxon>Pseudomonadota</taxon>
        <taxon>Alphaproteobacteria</taxon>
        <taxon>Rhodospirillales</taxon>
        <taxon>Kiloniellaceae</taxon>
        <taxon>Kiloniella</taxon>
    </lineage>
</organism>
<sequence>MPFSLNLSAPGTRLLLTWALMSGLTVISIISGDALETQGDTVPLGLVSVIVLMGATLFKCRLLLLDFLELRSSSAGWRRGFIFAIFLIAAMITGAYMLA</sequence>
<accession>A0ABT4LPX6</accession>
<dbReference type="Proteomes" id="UP001069802">
    <property type="component" value="Unassembled WGS sequence"/>
</dbReference>
<reference evidence="7" key="1">
    <citation type="submission" date="2022-12" db="EMBL/GenBank/DDBJ databases">
        <title>Bacterial isolates from different developmental stages of Nematostella vectensis.</title>
        <authorList>
            <person name="Fraune S."/>
        </authorList>
    </citation>
    <scope>NUCLEOTIDE SEQUENCE</scope>
    <source>
        <strain evidence="7">G21630-S1</strain>
    </source>
</reference>
<evidence type="ECO:0000256" key="1">
    <source>
        <dbReference type="ARBA" id="ARBA00004651"/>
    </source>
</evidence>
<feature type="transmembrane region" description="Helical" evidence="6">
    <location>
        <begin position="44"/>
        <end position="68"/>
    </location>
</feature>
<dbReference type="RefSeq" id="WP_269425087.1">
    <property type="nucleotide sequence ID" value="NZ_JAPWGY010000013.1"/>
</dbReference>
<protein>
    <submittedName>
        <fullName evidence="7">Cytochrome C oxidase subunit IV family protein</fullName>
    </submittedName>
</protein>
<evidence type="ECO:0000256" key="2">
    <source>
        <dbReference type="ARBA" id="ARBA00022475"/>
    </source>
</evidence>
<gene>
    <name evidence="7" type="ORF">O4H49_19335</name>
</gene>
<proteinExistence type="predicted"/>
<feature type="transmembrane region" description="Helical" evidence="6">
    <location>
        <begin position="80"/>
        <end position="98"/>
    </location>
</feature>
<dbReference type="InterPro" id="IPR005171">
    <property type="entry name" value="Cyt_c_oxidase_su4_prok"/>
</dbReference>
<keyword evidence="5 6" id="KW-0472">Membrane</keyword>
<keyword evidence="2" id="KW-1003">Cell membrane</keyword>
<keyword evidence="8" id="KW-1185">Reference proteome</keyword>